<evidence type="ECO:0008006" key="2">
    <source>
        <dbReference type="Google" id="ProtNLM"/>
    </source>
</evidence>
<name>A0A0A9AER8_ARUDO</name>
<dbReference type="Gene3D" id="1.10.110.10">
    <property type="entry name" value="Plant lipid-transfer and hydrophobic proteins"/>
    <property type="match status" value="1"/>
</dbReference>
<reference evidence="1" key="2">
    <citation type="journal article" date="2015" name="Data Brief">
        <title>Shoot transcriptome of the giant reed, Arundo donax.</title>
        <authorList>
            <person name="Barrero R.A."/>
            <person name="Guerrero F.D."/>
            <person name="Moolhuijzen P."/>
            <person name="Goolsby J.A."/>
            <person name="Tidwell J."/>
            <person name="Bellgard S.E."/>
            <person name="Bellgard M.I."/>
        </authorList>
    </citation>
    <scope>NUCLEOTIDE SEQUENCE</scope>
    <source>
        <tissue evidence="1">Shoot tissue taken approximately 20 cm above the soil surface</tissue>
    </source>
</reference>
<protein>
    <recommendedName>
        <fullName evidence="2">Bifunctional inhibitor/plant lipid transfer protein/seed storage helical domain-containing protein</fullName>
    </recommendedName>
</protein>
<accession>A0A0A9AER8</accession>
<evidence type="ECO:0000313" key="1">
    <source>
        <dbReference type="EMBL" id="JAD49596.1"/>
    </source>
</evidence>
<proteinExistence type="predicted"/>
<dbReference type="InterPro" id="IPR036312">
    <property type="entry name" value="Bifun_inhib/LTP/seed_sf"/>
</dbReference>
<dbReference type="SUPFAM" id="SSF47699">
    <property type="entry name" value="Bifunctional inhibitor/lipid-transfer protein/seed storage 2S albumin"/>
    <property type="match status" value="1"/>
</dbReference>
<reference evidence="1" key="1">
    <citation type="submission" date="2014-09" db="EMBL/GenBank/DDBJ databases">
        <authorList>
            <person name="Magalhaes I.L.F."/>
            <person name="Oliveira U."/>
            <person name="Santos F.R."/>
            <person name="Vidigal T.H.D.A."/>
            <person name="Brescovit A.D."/>
            <person name="Santos A.J."/>
        </authorList>
    </citation>
    <scope>NUCLEOTIDE SEQUENCE</scope>
    <source>
        <tissue evidence="1">Shoot tissue taken approximately 20 cm above the soil surface</tissue>
    </source>
</reference>
<dbReference type="EMBL" id="GBRH01248299">
    <property type="protein sequence ID" value="JAD49596.1"/>
    <property type="molecule type" value="Transcribed_RNA"/>
</dbReference>
<organism evidence="1">
    <name type="scientific">Arundo donax</name>
    <name type="common">Giant reed</name>
    <name type="synonym">Donax arundinaceus</name>
    <dbReference type="NCBI Taxonomy" id="35708"/>
    <lineage>
        <taxon>Eukaryota</taxon>
        <taxon>Viridiplantae</taxon>
        <taxon>Streptophyta</taxon>
        <taxon>Embryophyta</taxon>
        <taxon>Tracheophyta</taxon>
        <taxon>Spermatophyta</taxon>
        <taxon>Magnoliopsida</taxon>
        <taxon>Liliopsida</taxon>
        <taxon>Poales</taxon>
        <taxon>Poaceae</taxon>
        <taxon>PACMAD clade</taxon>
        <taxon>Arundinoideae</taxon>
        <taxon>Arundineae</taxon>
        <taxon>Arundo</taxon>
    </lineage>
</organism>
<sequence>MSSCPSYCRNNGGKKGSECCDALRNADVGCLCRNYWSGLQWSPYYARCAAKIQSSCGIKGCSA</sequence>
<dbReference type="AlphaFoldDB" id="A0A0A9AER8"/>